<dbReference type="PROSITE" id="PS00211">
    <property type="entry name" value="ABC_TRANSPORTER_1"/>
    <property type="match status" value="1"/>
</dbReference>
<feature type="domain" description="ABC transporter" evidence="6">
    <location>
        <begin position="17"/>
        <end position="267"/>
    </location>
</feature>
<name>A0ABV2HV04_9HYPH</name>
<keyword evidence="5 7" id="KW-0067">ATP-binding</keyword>
<dbReference type="GO" id="GO:0005524">
    <property type="term" value="F:ATP binding"/>
    <property type="evidence" value="ECO:0007669"/>
    <property type="project" value="UniProtKB-KW"/>
</dbReference>
<organism evidence="7 8">
    <name type="scientific">Mesorhizobium shonense</name>
    <dbReference type="NCBI Taxonomy" id="1209948"/>
    <lineage>
        <taxon>Bacteria</taxon>
        <taxon>Pseudomonadati</taxon>
        <taxon>Pseudomonadota</taxon>
        <taxon>Alphaproteobacteria</taxon>
        <taxon>Hyphomicrobiales</taxon>
        <taxon>Phyllobacteriaceae</taxon>
        <taxon>Mesorhizobium</taxon>
    </lineage>
</organism>
<dbReference type="CDD" id="cd03257">
    <property type="entry name" value="ABC_NikE_OppD_transporters"/>
    <property type="match status" value="2"/>
</dbReference>
<evidence type="ECO:0000256" key="3">
    <source>
        <dbReference type="ARBA" id="ARBA00022448"/>
    </source>
</evidence>
<dbReference type="InterPro" id="IPR013563">
    <property type="entry name" value="Oligopep_ABC_C"/>
</dbReference>
<dbReference type="RefSeq" id="WP_126096641.1">
    <property type="nucleotide sequence ID" value="NZ_JBEPLM010000006.1"/>
</dbReference>
<comment type="similarity">
    <text evidence="2">Belongs to the ABC transporter superfamily.</text>
</comment>
<keyword evidence="4" id="KW-0547">Nucleotide-binding</keyword>
<evidence type="ECO:0000256" key="2">
    <source>
        <dbReference type="ARBA" id="ARBA00005417"/>
    </source>
</evidence>
<keyword evidence="8" id="KW-1185">Reference proteome</keyword>
<dbReference type="SMART" id="SM00382">
    <property type="entry name" value="AAA"/>
    <property type="match status" value="2"/>
</dbReference>
<dbReference type="Pfam" id="PF00005">
    <property type="entry name" value="ABC_tran"/>
    <property type="match status" value="2"/>
</dbReference>
<dbReference type="PANTHER" id="PTHR43776">
    <property type="entry name" value="TRANSPORT ATP-BINDING PROTEIN"/>
    <property type="match status" value="1"/>
</dbReference>
<dbReference type="PROSITE" id="PS50893">
    <property type="entry name" value="ABC_TRANSPORTER_2"/>
    <property type="match status" value="2"/>
</dbReference>
<keyword evidence="3" id="KW-0813">Transport</keyword>
<comment type="caution">
    <text evidence="7">The sequence shown here is derived from an EMBL/GenBank/DDBJ whole genome shotgun (WGS) entry which is preliminary data.</text>
</comment>
<dbReference type="InterPro" id="IPR050319">
    <property type="entry name" value="ABC_transp_ATP-bind"/>
</dbReference>
<evidence type="ECO:0000256" key="1">
    <source>
        <dbReference type="ARBA" id="ARBA00004417"/>
    </source>
</evidence>
<dbReference type="Pfam" id="PF08352">
    <property type="entry name" value="oligo_HPY"/>
    <property type="match status" value="2"/>
</dbReference>
<dbReference type="PANTHER" id="PTHR43776:SF7">
    <property type="entry name" value="D,D-DIPEPTIDE TRANSPORT ATP-BINDING PROTEIN DDPF-RELATED"/>
    <property type="match status" value="1"/>
</dbReference>
<protein>
    <submittedName>
        <fullName evidence="7">Peptide/nickel transport system ATP-binding protein</fullName>
    </submittedName>
</protein>
<accession>A0ABV2HV04</accession>
<evidence type="ECO:0000259" key="6">
    <source>
        <dbReference type="PROSITE" id="PS50893"/>
    </source>
</evidence>
<dbReference type="InterPro" id="IPR003593">
    <property type="entry name" value="AAA+_ATPase"/>
</dbReference>
<evidence type="ECO:0000313" key="8">
    <source>
        <dbReference type="Proteomes" id="UP001549036"/>
    </source>
</evidence>
<feature type="domain" description="ABC transporter" evidence="6">
    <location>
        <begin position="285"/>
        <end position="526"/>
    </location>
</feature>
<dbReference type="InterPro" id="IPR017871">
    <property type="entry name" value="ABC_transporter-like_CS"/>
</dbReference>
<dbReference type="InterPro" id="IPR027417">
    <property type="entry name" value="P-loop_NTPase"/>
</dbReference>
<evidence type="ECO:0000256" key="5">
    <source>
        <dbReference type="ARBA" id="ARBA00022840"/>
    </source>
</evidence>
<dbReference type="Proteomes" id="UP001549036">
    <property type="component" value="Unassembled WGS sequence"/>
</dbReference>
<proteinExistence type="inferred from homology"/>
<reference evidence="7 8" key="1">
    <citation type="submission" date="2024-06" db="EMBL/GenBank/DDBJ databases">
        <title>Genomic Encyclopedia of Type Strains, Phase IV (KMG-IV): sequencing the most valuable type-strain genomes for metagenomic binning, comparative biology and taxonomic classification.</title>
        <authorList>
            <person name="Goeker M."/>
        </authorList>
    </citation>
    <scope>NUCLEOTIDE SEQUENCE [LARGE SCALE GENOMIC DNA]</scope>
    <source>
        <strain evidence="7 8">DSM 29846</strain>
    </source>
</reference>
<evidence type="ECO:0000256" key="4">
    <source>
        <dbReference type="ARBA" id="ARBA00022741"/>
    </source>
</evidence>
<sequence length="551" mass="59794">MADGKAKSTPLLDIRNLRIEATVYPPGEAPKTITLVHDVSLTLEKGKVLGLIGESGAGKSTIGLSSMGYGRGGVRITGGEVILNGRDILKGGKEGFRRLRGREVCYVAQSAAAAFNPAHRLMDQVVEASLLHGTATRAEAEKRAVALFKKLSLPNPETIGQRFPHQVSGGQLQRVMTAMALCSEPDLIVFDEPTTALDVTTQIDVLSAIKDAIRDTHVAALYITHDLAVVAQVSDEIMVLRHGRLVEWGGTRQIIKEPRQEYTNALVSVHEIEHQEQQPGTAPVLSVKNVTAAYGGGHVKVLKNVSVDIYPGQTLAVVGESGSGKSTLARAITGLLPPEQGNVVFDGRTLGNRLSDRPKEDLRQLQMIYQMADVAMNPRQTVGTIIGRPLEFYFGMKGRERDKRVAELLDEIEMGKGFIDRYPAELSGGQKQRVCIARSLAAKPKLIICDEVTSALDPLVAHGILELLLNLQQVEKVAYLFITHDLATVKSIADSIAVMYRGEVVRYGSKSKVLTPPFDAYTDLLLSSVPEMEIGWLEKAIAGRRMESAGN</sequence>
<dbReference type="EMBL" id="JBEPLM010000006">
    <property type="protein sequence ID" value="MET3594234.1"/>
    <property type="molecule type" value="Genomic_DNA"/>
</dbReference>
<dbReference type="SUPFAM" id="SSF52540">
    <property type="entry name" value="P-loop containing nucleoside triphosphate hydrolases"/>
    <property type="match status" value="2"/>
</dbReference>
<comment type="subcellular location">
    <subcellularLocation>
        <location evidence="1">Cell inner membrane</location>
        <topology evidence="1">Peripheral membrane protein</topology>
    </subcellularLocation>
</comment>
<dbReference type="Gene3D" id="3.40.50.300">
    <property type="entry name" value="P-loop containing nucleotide triphosphate hydrolases"/>
    <property type="match status" value="2"/>
</dbReference>
<dbReference type="InterPro" id="IPR003439">
    <property type="entry name" value="ABC_transporter-like_ATP-bd"/>
</dbReference>
<gene>
    <name evidence="7" type="ORF">ABID26_003640</name>
</gene>
<evidence type="ECO:0000313" key="7">
    <source>
        <dbReference type="EMBL" id="MET3594234.1"/>
    </source>
</evidence>